<evidence type="ECO:0000313" key="3">
    <source>
        <dbReference type="Proteomes" id="UP000316181"/>
    </source>
</evidence>
<name>A0A542SRC8_9MICO</name>
<dbReference type="InterPro" id="IPR007165">
    <property type="entry name" value="Phage_holin_4_2"/>
</dbReference>
<feature type="transmembrane region" description="Helical" evidence="1">
    <location>
        <begin position="101"/>
        <end position="125"/>
    </location>
</feature>
<dbReference type="Pfam" id="PF04020">
    <property type="entry name" value="Phage_holin_4_2"/>
    <property type="match status" value="1"/>
</dbReference>
<dbReference type="Proteomes" id="UP000316181">
    <property type="component" value="Unassembled WGS sequence"/>
</dbReference>
<dbReference type="PANTHER" id="PTHR37309:SF1">
    <property type="entry name" value="SLR0284 PROTEIN"/>
    <property type="match status" value="1"/>
</dbReference>
<gene>
    <name evidence="2" type="ORF">FB389_1457</name>
</gene>
<dbReference type="EMBL" id="VFNV01000001">
    <property type="protein sequence ID" value="TQK76767.1"/>
    <property type="molecule type" value="Genomic_DNA"/>
</dbReference>
<feature type="transmembrane region" description="Helical" evidence="1">
    <location>
        <begin position="7"/>
        <end position="27"/>
    </location>
</feature>
<accession>A0A542SRC8</accession>
<keyword evidence="1" id="KW-1133">Transmembrane helix</keyword>
<evidence type="ECO:0000313" key="2">
    <source>
        <dbReference type="EMBL" id="TQK76767.1"/>
    </source>
</evidence>
<keyword evidence="1" id="KW-0472">Membrane</keyword>
<sequence>MNFLARIVVNAIAIWVTTLLLGSNFVVHGGNSLLGTIAVYLAVALIFAIANAIVKPILKFFTFIFYVLTLGLFGLVVNALVLLAVDAVTSGRSWGLQIGGFWWAVLAGLIVAIVNAVLMGLFDIGNKSGSGLARR</sequence>
<feature type="transmembrane region" description="Helical" evidence="1">
    <location>
        <begin position="60"/>
        <end position="81"/>
    </location>
</feature>
<organism evidence="2 3">
    <name type="scientific">Rarobacter incanus</name>
    <dbReference type="NCBI Taxonomy" id="153494"/>
    <lineage>
        <taxon>Bacteria</taxon>
        <taxon>Bacillati</taxon>
        <taxon>Actinomycetota</taxon>
        <taxon>Actinomycetes</taxon>
        <taxon>Micrococcales</taxon>
        <taxon>Rarobacteraceae</taxon>
        <taxon>Rarobacter</taxon>
    </lineage>
</organism>
<dbReference type="AlphaFoldDB" id="A0A542SRC8"/>
<reference evidence="2 3" key="1">
    <citation type="submission" date="2019-06" db="EMBL/GenBank/DDBJ databases">
        <title>Sequencing the genomes of 1000 actinobacteria strains.</title>
        <authorList>
            <person name="Klenk H.-P."/>
        </authorList>
    </citation>
    <scope>NUCLEOTIDE SEQUENCE [LARGE SCALE GENOMIC DNA]</scope>
    <source>
        <strain evidence="2 3">DSM 10596</strain>
    </source>
</reference>
<keyword evidence="3" id="KW-1185">Reference proteome</keyword>
<feature type="transmembrane region" description="Helical" evidence="1">
    <location>
        <begin position="33"/>
        <end position="53"/>
    </location>
</feature>
<proteinExistence type="predicted"/>
<dbReference type="PANTHER" id="PTHR37309">
    <property type="entry name" value="SLR0284 PROTEIN"/>
    <property type="match status" value="1"/>
</dbReference>
<protein>
    <submittedName>
        <fullName evidence="2">Putative membrane protein</fullName>
    </submittedName>
</protein>
<keyword evidence="1" id="KW-0812">Transmembrane</keyword>
<comment type="caution">
    <text evidence="2">The sequence shown here is derived from an EMBL/GenBank/DDBJ whole genome shotgun (WGS) entry which is preliminary data.</text>
</comment>
<evidence type="ECO:0000256" key="1">
    <source>
        <dbReference type="SAM" id="Phobius"/>
    </source>
</evidence>
<dbReference type="OrthoDB" id="9810847at2"/>
<dbReference type="RefSeq" id="WP_142112268.1">
    <property type="nucleotide sequence ID" value="NZ_BAAATB010000010.1"/>
</dbReference>